<reference evidence="1 2" key="1">
    <citation type="journal article" date="2021" name="Elife">
        <title>Chloroplast acquisition without the gene transfer in kleptoplastic sea slugs, Plakobranchus ocellatus.</title>
        <authorList>
            <person name="Maeda T."/>
            <person name="Takahashi S."/>
            <person name="Yoshida T."/>
            <person name="Shimamura S."/>
            <person name="Takaki Y."/>
            <person name="Nagai Y."/>
            <person name="Toyoda A."/>
            <person name="Suzuki Y."/>
            <person name="Arimoto A."/>
            <person name="Ishii H."/>
            <person name="Satoh N."/>
            <person name="Nishiyama T."/>
            <person name="Hasebe M."/>
            <person name="Maruyama T."/>
            <person name="Minagawa J."/>
            <person name="Obokata J."/>
            <person name="Shigenobu S."/>
        </authorList>
    </citation>
    <scope>NUCLEOTIDE SEQUENCE [LARGE SCALE GENOMIC DNA]</scope>
</reference>
<evidence type="ECO:0000313" key="2">
    <source>
        <dbReference type="Proteomes" id="UP000762676"/>
    </source>
</evidence>
<dbReference type="EMBL" id="BMAT01002262">
    <property type="protein sequence ID" value="GFS03262.1"/>
    <property type="molecule type" value="Genomic_DNA"/>
</dbReference>
<dbReference type="Proteomes" id="UP000762676">
    <property type="component" value="Unassembled WGS sequence"/>
</dbReference>
<organism evidence="1 2">
    <name type="scientific">Elysia marginata</name>
    <dbReference type="NCBI Taxonomy" id="1093978"/>
    <lineage>
        <taxon>Eukaryota</taxon>
        <taxon>Metazoa</taxon>
        <taxon>Spiralia</taxon>
        <taxon>Lophotrochozoa</taxon>
        <taxon>Mollusca</taxon>
        <taxon>Gastropoda</taxon>
        <taxon>Heterobranchia</taxon>
        <taxon>Euthyneura</taxon>
        <taxon>Panpulmonata</taxon>
        <taxon>Sacoglossa</taxon>
        <taxon>Placobranchoidea</taxon>
        <taxon>Plakobranchidae</taxon>
        <taxon>Elysia</taxon>
    </lineage>
</organism>
<keyword evidence="2" id="KW-1185">Reference proteome</keyword>
<proteinExistence type="predicted"/>
<gene>
    <name evidence="1" type="ORF">ElyMa_001145400</name>
</gene>
<dbReference type="AlphaFoldDB" id="A0AAV4I1A2"/>
<sequence>MCPADEIPPPGLDTILNSAGFGKQLEFTRRQCYQECIQTGAAEHEWQRCDRCVKILSRRSSDHSGVFCVIPVVSAELSRESSPRRVDCASRRYPVSLACCTQGPQPSLPRL</sequence>
<protein>
    <submittedName>
        <fullName evidence="1">Uncharacterized protein</fullName>
    </submittedName>
</protein>
<accession>A0AAV4I1A2</accession>
<evidence type="ECO:0000313" key="1">
    <source>
        <dbReference type="EMBL" id="GFS03262.1"/>
    </source>
</evidence>
<comment type="caution">
    <text evidence="1">The sequence shown here is derived from an EMBL/GenBank/DDBJ whole genome shotgun (WGS) entry which is preliminary data.</text>
</comment>
<name>A0AAV4I1A2_9GAST</name>